<protein>
    <recommendedName>
        <fullName evidence="3">Thymidylate kinase</fullName>
    </recommendedName>
</protein>
<dbReference type="SUPFAM" id="SSF52540">
    <property type="entry name" value="P-loop containing nucleoside triphosphate hydrolases"/>
    <property type="match status" value="1"/>
</dbReference>
<dbReference type="EMBL" id="JACOOZ010000011">
    <property type="protein sequence ID" value="MBC5668868.1"/>
    <property type="molecule type" value="Genomic_DNA"/>
</dbReference>
<comment type="caution">
    <text evidence="1">The sequence shown here is derived from an EMBL/GenBank/DDBJ whole genome shotgun (WGS) entry which is preliminary data.</text>
</comment>
<name>A0ABR7F5I0_9FIRM</name>
<keyword evidence="2" id="KW-1185">Reference proteome</keyword>
<evidence type="ECO:0000313" key="1">
    <source>
        <dbReference type="EMBL" id="MBC5668868.1"/>
    </source>
</evidence>
<dbReference type="Proteomes" id="UP000597877">
    <property type="component" value="Unassembled WGS sequence"/>
</dbReference>
<dbReference type="InterPro" id="IPR027417">
    <property type="entry name" value="P-loop_NTPase"/>
</dbReference>
<proteinExistence type="predicted"/>
<sequence length="453" mass="54341">MWNRKCGEILVEYVKKLNDNNIRYFILRNYQGLPFDNQSKDVDIVIEPEKIKQAHTLLKRIMNGAGLEYYDEFRTGAMICCHGMSLKQKTAIHIDIIEGLSIKGIELEDFSRLYKNTISYNNLTVLQPQYETFWLYIMKVTGQKKLQLKEEYSKKIINLIRNEKEFFLEEMSHRMWGSYGRHIEKAIKEDRIDVLFKEYRKISKNIIFSLTKKKPVKVLAGRMEFVLEKIHRILFRYRKFSRTFCVIAPDGTGKSTVIDKVIEKINYYYICENKCNLYHFRPGIIPNLKDVFGKKKEEQNLEEDYAQERKKLEQAKPKGSFIRICYYSFDYIVGWRKKVRRDVHYDRYSVFDRYSYDLIVDPKRSKINLPYCVRRFFVALTPKPKVTFVLKARPQVIHNRKKELTIEEINRQSAEYERLKKYYKKIYYLNAEDDVDTISNGMLKIVFDNCLEY</sequence>
<evidence type="ECO:0008006" key="3">
    <source>
        <dbReference type="Google" id="ProtNLM"/>
    </source>
</evidence>
<organism evidence="1 2">
    <name type="scientific">Eubacterium segne</name>
    <dbReference type="NCBI Taxonomy" id="2763045"/>
    <lineage>
        <taxon>Bacteria</taxon>
        <taxon>Bacillati</taxon>
        <taxon>Bacillota</taxon>
        <taxon>Clostridia</taxon>
        <taxon>Eubacteriales</taxon>
        <taxon>Eubacteriaceae</taxon>
        <taxon>Eubacterium</taxon>
    </lineage>
</organism>
<evidence type="ECO:0000313" key="2">
    <source>
        <dbReference type="Proteomes" id="UP000597877"/>
    </source>
</evidence>
<dbReference type="Gene3D" id="3.40.50.300">
    <property type="entry name" value="P-loop containing nucleotide triphosphate hydrolases"/>
    <property type="match status" value="1"/>
</dbReference>
<reference evidence="1 2" key="1">
    <citation type="submission" date="2020-08" db="EMBL/GenBank/DDBJ databases">
        <title>Genome public.</title>
        <authorList>
            <person name="Liu C."/>
            <person name="Sun Q."/>
        </authorList>
    </citation>
    <scope>NUCLEOTIDE SEQUENCE [LARGE SCALE GENOMIC DNA]</scope>
    <source>
        <strain evidence="1 2">BX4</strain>
    </source>
</reference>
<accession>A0ABR7F5I0</accession>
<dbReference type="RefSeq" id="WP_186840686.1">
    <property type="nucleotide sequence ID" value="NZ_JACOOZ010000011.1"/>
</dbReference>
<gene>
    <name evidence="1" type="ORF">H8S00_12910</name>
</gene>